<dbReference type="NCBIfam" id="NF003075">
    <property type="entry name" value="PRK03996.1"/>
    <property type="match status" value="1"/>
</dbReference>
<dbReference type="Pfam" id="PF10584">
    <property type="entry name" value="Proteasome_A_N"/>
    <property type="match status" value="1"/>
</dbReference>
<keyword evidence="6" id="KW-1185">Reference proteome</keyword>
<dbReference type="RefSeq" id="WP_232570769.1">
    <property type="nucleotide sequence ID" value="NZ_CP089466.1"/>
</dbReference>
<keyword evidence="1 2" id="KW-0647">Proteasome</keyword>
<comment type="caution">
    <text evidence="5">The sequence shown here is derived from an EMBL/GenBank/DDBJ whole genome shotgun (WGS) entry which is preliminary data.</text>
</comment>
<evidence type="ECO:0000256" key="3">
    <source>
        <dbReference type="RuleBase" id="RU000552"/>
    </source>
</evidence>
<keyword evidence="5" id="KW-0378">Hydrolase</keyword>
<sequence>MQGTDQRAYDRGTTIFSPDGRLYQVEYAREAVKQGAPVVGVRGEDSVVLAAHAAERSALAVDGDAEKVATVDGHVAVAGAGHAADTRQLVDLARQRAQQERVRYGERAPVAELGTVVADHLQEYTQTGGARPYGTALLVAGHDGAPGLVEIDPSGATREWRADAVGRNASVAREQFEDDYEEELSADGALALALAGLDAAVDDLSVADVDATLVTDDGHERVEEQRLRAVRGS</sequence>
<dbReference type="GO" id="GO:0004175">
    <property type="term" value="F:endopeptidase activity"/>
    <property type="evidence" value="ECO:0007669"/>
    <property type="project" value="UniProtKB-ARBA"/>
</dbReference>
<name>A0ABD5NGH9_9EURY</name>
<dbReference type="Pfam" id="PF00227">
    <property type="entry name" value="Proteasome"/>
    <property type="match status" value="1"/>
</dbReference>
<evidence type="ECO:0000256" key="2">
    <source>
        <dbReference type="PROSITE-ProRule" id="PRU00808"/>
    </source>
</evidence>
<comment type="function">
    <text evidence="3">Component of the proteasome core, a large protease complex with broad specificity involved in protein degradation.</text>
</comment>
<dbReference type="PROSITE" id="PS51475">
    <property type="entry name" value="PROTEASOME_ALPHA_2"/>
    <property type="match status" value="1"/>
</dbReference>
<gene>
    <name evidence="5" type="ORF">ACFOKC_10305</name>
</gene>
<dbReference type="InterPro" id="IPR029055">
    <property type="entry name" value="Ntn_hydrolases_N"/>
</dbReference>
<dbReference type="Gene3D" id="3.60.20.10">
    <property type="entry name" value="Glutamine Phosphoribosylpyrophosphate, subunit 1, domain 1"/>
    <property type="match status" value="1"/>
</dbReference>
<proteinExistence type="inferred from homology"/>
<evidence type="ECO:0000256" key="1">
    <source>
        <dbReference type="ARBA" id="ARBA00022942"/>
    </source>
</evidence>
<dbReference type="InterPro" id="IPR001353">
    <property type="entry name" value="Proteasome_sua/b"/>
</dbReference>
<evidence type="ECO:0000259" key="4">
    <source>
        <dbReference type="PROSITE" id="PS00388"/>
    </source>
</evidence>
<feature type="domain" description="Proteasome alpha-type subunits" evidence="4">
    <location>
        <begin position="9"/>
        <end position="31"/>
    </location>
</feature>
<dbReference type="EMBL" id="JBHRWN010000002">
    <property type="protein sequence ID" value="MFC3478114.1"/>
    <property type="molecule type" value="Genomic_DNA"/>
</dbReference>
<comment type="subcellular location">
    <subcellularLocation>
        <location evidence="3">Cytoplasm</location>
    </subcellularLocation>
</comment>
<dbReference type="PANTHER" id="PTHR11599">
    <property type="entry name" value="PROTEASOME SUBUNIT ALPHA/BETA"/>
    <property type="match status" value="1"/>
</dbReference>
<dbReference type="InterPro" id="IPR000426">
    <property type="entry name" value="Proteasome_asu_N"/>
</dbReference>
<comment type="subunit">
    <text evidence="3">The 20S proteasome core is composed of 14 alpha and 14 beta subunits that assemble into four stacked heptameric rings, resulting in a barrel-shaped structure. The two inner rings, each composed of seven catalytic beta subunits, are sandwiched by two outer rings, each composed of seven alpha subunits. The catalytic chamber with the active sites is on the inside of the barrel. Has a gated structure, the ends of the cylinder being occluded by the N-termini of the alpha-subunits. Is capped at one or both ends by the proteasome regulatory ATPase, PAN.</text>
</comment>
<dbReference type="GeneID" id="69118884"/>
<dbReference type="GO" id="GO:0019773">
    <property type="term" value="C:proteasome core complex, alpha-subunit complex"/>
    <property type="evidence" value="ECO:0007669"/>
    <property type="project" value="UniProtKB-UniRule"/>
</dbReference>
<organism evidence="5 6">
    <name type="scientific">Halobacterium litoreum</name>
    <dbReference type="NCBI Taxonomy" id="2039234"/>
    <lineage>
        <taxon>Archaea</taxon>
        <taxon>Methanobacteriati</taxon>
        <taxon>Methanobacteriota</taxon>
        <taxon>Stenosarchaea group</taxon>
        <taxon>Halobacteria</taxon>
        <taxon>Halobacteriales</taxon>
        <taxon>Halobacteriaceae</taxon>
        <taxon>Halobacterium</taxon>
    </lineage>
</organism>
<accession>A0ABD5NGH9</accession>
<evidence type="ECO:0000313" key="6">
    <source>
        <dbReference type="Proteomes" id="UP001595660"/>
    </source>
</evidence>
<dbReference type="InterPro" id="IPR023332">
    <property type="entry name" value="Proteasome_alpha-type"/>
</dbReference>
<dbReference type="SUPFAM" id="SSF56235">
    <property type="entry name" value="N-terminal nucleophile aminohydrolases (Ntn hydrolases)"/>
    <property type="match status" value="1"/>
</dbReference>
<evidence type="ECO:0000313" key="5">
    <source>
        <dbReference type="EMBL" id="MFC3478114.1"/>
    </source>
</evidence>
<protein>
    <recommendedName>
        <fullName evidence="3">Proteasome subunit alpha</fullName>
    </recommendedName>
</protein>
<dbReference type="Proteomes" id="UP001595660">
    <property type="component" value="Unassembled WGS sequence"/>
</dbReference>
<reference evidence="5 6" key="1">
    <citation type="journal article" date="2019" name="Int. J. Syst. Evol. Microbiol.">
        <title>The Global Catalogue of Microorganisms (GCM) 10K type strain sequencing project: providing services to taxonomists for standard genome sequencing and annotation.</title>
        <authorList>
            <consortium name="The Broad Institute Genomics Platform"/>
            <consortium name="The Broad Institute Genome Sequencing Center for Infectious Disease"/>
            <person name="Wu L."/>
            <person name="Ma J."/>
        </authorList>
    </citation>
    <scope>NUCLEOTIDE SEQUENCE [LARGE SCALE GENOMIC DNA]</scope>
    <source>
        <strain evidence="5 6">CGMCC 1.12562</strain>
    </source>
</reference>
<dbReference type="GO" id="GO:0005737">
    <property type="term" value="C:cytoplasm"/>
    <property type="evidence" value="ECO:0007669"/>
    <property type="project" value="UniProtKB-SubCell"/>
</dbReference>
<dbReference type="InterPro" id="IPR050115">
    <property type="entry name" value="Proteasome_alpha"/>
</dbReference>
<dbReference type="AlphaFoldDB" id="A0ABD5NGH9"/>
<comment type="similarity">
    <text evidence="2 3">Belongs to the peptidase T1A family.</text>
</comment>
<dbReference type="PROSITE" id="PS00388">
    <property type="entry name" value="PROTEASOME_ALPHA_1"/>
    <property type="match status" value="1"/>
</dbReference>
<dbReference type="SMART" id="SM00948">
    <property type="entry name" value="Proteasome_A_N"/>
    <property type="match status" value="1"/>
</dbReference>